<feature type="domain" description="Tc1-like transposase DDE" evidence="1">
    <location>
        <begin position="4"/>
        <end position="136"/>
    </location>
</feature>
<evidence type="ECO:0000259" key="1">
    <source>
        <dbReference type="Pfam" id="PF13358"/>
    </source>
</evidence>
<protein>
    <recommendedName>
        <fullName evidence="1">Tc1-like transposase DDE domain-containing protein</fullName>
    </recommendedName>
</protein>
<dbReference type="EMBL" id="CP021422">
    <property type="protein sequence ID" value="ASB39738.1"/>
    <property type="molecule type" value="Genomic_DNA"/>
</dbReference>
<dbReference type="PANTHER" id="PTHR46564">
    <property type="entry name" value="TRANSPOSASE"/>
    <property type="match status" value="1"/>
</dbReference>
<dbReference type="PANTHER" id="PTHR46564:SF1">
    <property type="entry name" value="TRANSPOSASE"/>
    <property type="match status" value="1"/>
</dbReference>
<gene>
    <name evidence="2" type="ORF">ADH66_03155</name>
</gene>
<dbReference type="InterPro" id="IPR038717">
    <property type="entry name" value="Tc1-like_DDE_dom"/>
</dbReference>
<reference evidence="3" key="1">
    <citation type="submission" date="2017-05" db="EMBL/GenBank/DDBJ databases">
        <title>Improved OligoMM genomes.</title>
        <authorList>
            <person name="Garzetti D."/>
        </authorList>
    </citation>
    <scope>NUCLEOTIDE SEQUENCE [LARGE SCALE GENOMIC DNA]</scope>
    <source>
        <strain evidence="3">KB18</strain>
    </source>
</reference>
<organism evidence="2 3">
    <name type="scientific">Acutalibacter muris</name>
    <dbReference type="NCBI Taxonomy" id="1796620"/>
    <lineage>
        <taxon>Bacteria</taxon>
        <taxon>Bacillati</taxon>
        <taxon>Bacillota</taxon>
        <taxon>Clostridia</taxon>
        <taxon>Eubacteriales</taxon>
        <taxon>Acutalibacteraceae</taxon>
        <taxon>Acutalibacter</taxon>
    </lineage>
</organism>
<accession>A0ABM6L348</accession>
<dbReference type="NCBIfam" id="NF033545">
    <property type="entry name" value="transpos_IS630"/>
    <property type="match status" value="1"/>
</dbReference>
<evidence type="ECO:0000313" key="3">
    <source>
        <dbReference type="Proteomes" id="UP000196710"/>
    </source>
</evidence>
<proteinExistence type="predicted"/>
<dbReference type="InterPro" id="IPR036397">
    <property type="entry name" value="RNaseH_sf"/>
</dbReference>
<dbReference type="Proteomes" id="UP000196710">
    <property type="component" value="Chromosome"/>
</dbReference>
<sequence>MVEHLVFLDESGVNTNLTRLYGRALSSQRAMDHAPLNTPQTTTVLSSIRLNGEKAFTTYQGGTTGERFVQYLKEILLPTLKPGDIVVMDNMRSHHVKAVREVLEEKGMKVLYLPPYSPDLNPIEKMWSKMKALLRGWKVRSLDLLPDAVRMALDSVSQLDCRHWFAASAYC</sequence>
<dbReference type="Pfam" id="PF13358">
    <property type="entry name" value="DDE_3"/>
    <property type="match status" value="1"/>
</dbReference>
<dbReference type="InterPro" id="IPR047655">
    <property type="entry name" value="Transpos_IS630-like"/>
</dbReference>
<name>A0ABM6L348_9FIRM</name>
<keyword evidence="3" id="KW-1185">Reference proteome</keyword>
<evidence type="ECO:0000313" key="2">
    <source>
        <dbReference type="EMBL" id="ASB39738.1"/>
    </source>
</evidence>
<dbReference type="Gene3D" id="3.30.420.10">
    <property type="entry name" value="Ribonuclease H-like superfamily/Ribonuclease H"/>
    <property type="match status" value="1"/>
</dbReference>